<dbReference type="InterPro" id="IPR000307">
    <property type="entry name" value="Ribosomal_bS16"/>
</dbReference>
<proteinExistence type="inferred from homology"/>
<feature type="compositionally biased region" description="Basic and acidic residues" evidence="4">
    <location>
        <begin position="134"/>
        <end position="147"/>
    </location>
</feature>
<dbReference type="PANTHER" id="PTHR12919">
    <property type="entry name" value="30S RIBOSOMAL PROTEIN S16"/>
    <property type="match status" value="1"/>
</dbReference>
<dbReference type="PANTHER" id="PTHR12919:SF20">
    <property type="entry name" value="SMALL RIBOSOMAL SUBUNIT PROTEIN BS16M"/>
    <property type="match status" value="1"/>
</dbReference>
<dbReference type="Pfam" id="PF00886">
    <property type="entry name" value="Ribosomal_S16"/>
    <property type="match status" value="1"/>
</dbReference>
<dbReference type="SUPFAM" id="SSF54565">
    <property type="entry name" value="Ribosomal protein S16"/>
    <property type="match status" value="1"/>
</dbReference>
<dbReference type="GO" id="GO:0003735">
    <property type="term" value="F:structural constituent of ribosome"/>
    <property type="evidence" value="ECO:0007669"/>
    <property type="project" value="InterPro"/>
</dbReference>
<evidence type="ECO:0000256" key="2">
    <source>
        <dbReference type="ARBA" id="ARBA00023274"/>
    </source>
</evidence>
<evidence type="ECO:0000313" key="6">
    <source>
        <dbReference type="Proteomes" id="UP000178065"/>
    </source>
</evidence>
<feature type="region of interest" description="Disordered" evidence="4">
    <location>
        <begin position="76"/>
        <end position="147"/>
    </location>
</feature>
<sequence length="147" mass="16546">MLTIRLQRKGKKNQPFFKIVVTEEKRSSTGGRFVEELGFYNPVTKEKSLKKERAKYWLSVGAKPSDTVYNMLVQDSVIEGKKIPKHKKSKKKQEEKPAEAPATEAPKEKQGSEPAKEQEPAPEEKPEAGAPPKEAIEEPKKEDTPST</sequence>
<gene>
    <name evidence="3" type="primary">rpsP</name>
    <name evidence="5" type="ORF">A2672_02180</name>
</gene>
<dbReference type="GO" id="GO:0006412">
    <property type="term" value="P:translation"/>
    <property type="evidence" value="ECO:0007669"/>
    <property type="project" value="UniProtKB-UniRule"/>
</dbReference>
<reference evidence="5 6" key="1">
    <citation type="journal article" date="2016" name="Nat. Commun.">
        <title>Thousands of microbial genomes shed light on interconnected biogeochemical processes in an aquifer system.</title>
        <authorList>
            <person name="Anantharaman K."/>
            <person name="Brown C.T."/>
            <person name="Hug L.A."/>
            <person name="Sharon I."/>
            <person name="Castelle C.J."/>
            <person name="Probst A.J."/>
            <person name="Thomas B.C."/>
            <person name="Singh A."/>
            <person name="Wilkins M.J."/>
            <person name="Karaoz U."/>
            <person name="Brodie E.L."/>
            <person name="Williams K.H."/>
            <person name="Hubbard S.S."/>
            <person name="Banfield J.F."/>
        </authorList>
    </citation>
    <scope>NUCLEOTIDE SEQUENCE [LARGE SCALE GENOMIC DNA]</scope>
</reference>
<dbReference type="AlphaFoldDB" id="A0A1G2QWR6"/>
<protein>
    <recommendedName>
        <fullName evidence="3">Small ribosomal subunit protein bS16</fullName>
    </recommendedName>
</protein>
<dbReference type="NCBIfam" id="TIGR00002">
    <property type="entry name" value="S16"/>
    <property type="match status" value="1"/>
</dbReference>
<evidence type="ECO:0000313" key="5">
    <source>
        <dbReference type="EMBL" id="OHA64943.1"/>
    </source>
</evidence>
<keyword evidence="2 3" id="KW-0687">Ribonucleoprotein</keyword>
<dbReference type="Gene3D" id="3.30.1320.10">
    <property type="match status" value="1"/>
</dbReference>
<name>A0A1G2QWR6_9BACT</name>
<dbReference type="GO" id="GO:0005737">
    <property type="term" value="C:cytoplasm"/>
    <property type="evidence" value="ECO:0007669"/>
    <property type="project" value="UniProtKB-ARBA"/>
</dbReference>
<comment type="caution">
    <text evidence="5">The sequence shown here is derived from an EMBL/GenBank/DDBJ whole genome shotgun (WGS) entry which is preliminary data.</text>
</comment>
<organism evidence="5 6">
    <name type="scientific">Candidatus Wildermuthbacteria bacterium RIFCSPHIGHO2_01_FULL_49_22b</name>
    <dbReference type="NCBI Taxonomy" id="1802448"/>
    <lineage>
        <taxon>Bacteria</taxon>
        <taxon>Candidatus Wildermuthiibacteriota</taxon>
    </lineage>
</organism>
<evidence type="ECO:0000256" key="1">
    <source>
        <dbReference type="ARBA" id="ARBA00022980"/>
    </source>
</evidence>
<dbReference type="GO" id="GO:0015935">
    <property type="term" value="C:small ribosomal subunit"/>
    <property type="evidence" value="ECO:0007669"/>
    <property type="project" value="TreeGrafter"/>
</dbReference>
<evidence type="ECO:0000256" key="3">
    <source>
        <dbReference type="HAMAP-Rule" id="MF_00385"/>
    </source>
</evidence>
<feature type="compositionally biased region" description="Basic and acidic residues" evidence="4">
    <location>
        <begin position="105"/>
        <end position="127"/>
    </location>
</feature>
<dbReference type="EMBL" id="MHTT01000025">
    <property type="protein sequence ID" value="OHA64943.1"/>
    <property type="molecule type" value="Genomic_DNA"/>
</dbReference>
<dbReference type="STRING" id="1802448.A2672_02180"/>
<dbReference type="Proteomes" id="UP000178065">
    <property type="component" value="Unassembled WGS sequence"/>
</dbReference>
<evidence type="ECO:0000256" key="4">
    <source>
        <dbReference type="SAM" id="MobiDB-lite"/>
    </source>
</evidence>
<keyword evidence="1 3" id="KW-0689">Ribosomal protein</keyword>
<accession>A0A1G2QWR6</accession>
<comment type="similarity">
    <text evidence="3">Belongs to the bacterial ribosomal protein bS16 family.</text>
</comment>
<dbReference type="InterPro" id="IPR023803">
    <property type="entry name" value="Ribosomal_bS16_dom_sf"/>
</dbReference>
<dbReference type="HAMAP" id="MF_00385">
    <property type="entry name" value="Ribosomal_bS16"/>
    <property type="match status" value="1"/>
</dbReference>